<keyword evidence="1" id="KW-0678">Repressor</keyword>
<dbReference type="RefSeq" id="WP_097160625.1">
    <property type="nucleotide sequence ID" value="NZ_JBEPMQ010000017.1"/>
</dbReference>
<dbReference type="EMBL" id="OAOP01000013">
    <property type="protein sequence ID" value="SNX75560.1"/>
    <property type="molecule type" value="Genomic_DNA"/>
</dbReference>
<dbReference type="InterPro" id="IPR010982">
    <property type="entry name" value="Lambda_DNA-bd_dom_sf"/>
</dbReference>
<dbReference type="Pfam" id="PF13377">
    <property type="entry name" value="Peripla_BP_3"/>
    <property type="match status" value="1"/>
</dbReference>
<keyword evidence="3" id="KW-0238">DNA-binding</keyword>
<dbReference type="PROSITE" id="PS00356">
    <property type="entry name" value="HTH_LACI_1"/>
    <property type="match status" value="1"/>
</dbReference>
<evidence type="ECO:0000313" key="7">
    <source>
        <dbReference type="EMBL" id="SNX75560.1"/>
    </source>
</evidence>
<protein>
    <submittedName>
        <fullName evidence="7">LacI family transcriptional regulator</fullName>
    </submittedName>
</protein>
<dbReference type="AlphaFoldDB" id="A0A285D6X2"/>
<dbReference type="OrthoDB" id="2854648at2"/>
<dbReference type="Pfam" id="PF00356">
    <property type="entry name" value="LacI"/>
    <property type="match status" value="1"/>
</dbReference>
<keyword evidence="2" id="KW-0805">Transcription regulation</keyword>
<dbReference type="SUPFAM" id="SSF53822">
    <property type="entry name" value="Periplasmic binding protein-like I"/>
    <property type="match status" value="1"/>
</dbReference>
<dbReference type="PANTHER" id="PTHR30146">
    <property type="entry name" value="LACI-RELATED TRANSCRIPTIONAL REPRESSOR"/>
    <property type="match status" value="1"/>
</dbReference>
<evidence type="ECO:0000259" key="6">
    <source>
        <dbReference type="PROSITE" id="PS50943"/>
    </source>
</evidence>
<dbReference type="SMART" id="SM00354">
    <property type="entry name" value="HTH_LACI"/>
    <property type="match status" value="1"/>
</dbReference>
<reference evidence="7 8" key="1">
    <citation type="submission" date="2017-08" db="EMBL/GenBank/DDBJ databases">
        <authorList>
            <person name="de Groot N.N."/>
        </authorList>
    </citation>
    <scope>NUCLEOTIDE SEQUENCE [LARGE SCALE GENOMIC DNA]</scope>
    <source>
        <strain evidence="7 8">JC228</strain>
    </source>
</reference>
<accession>A0A285D6X2</accession>
<evidence type="ECO:0000256" key="2">
    <source>
        <dbReference type="ARBA" id="ARBA00023015"/>
    </source>
</evidence>
<evidence type="ECO:0000259" key="5">
    <source>
        <dbReference type="PROSITE" id="PS50932"/>
    </source>
</evidence>
<dbReference type="SUPFAM" id="SSF47413">
    <property type="entry name" value="lambda repressor-like DNA-binding domains"/>
    <property type="match status" value="1"/>
</dbReference>
<dbReference type="CDD" id="cd06281">
    <property type="entry name" value="PBP1_LacI-like"/>
    <property type="match status" value="1"/>
</dbReference>
<dbReference type="PRINTS" id="PR00036">
    <property type="entry name" value="HTHLACI"/>
</dbReference>
<dbReference type="PROSITE" id="PS50943">
    <property type="entry name" value="HTH_CROC1"/>
    <property type="match status" value="1"/>
</dbReference>
<dbReference type="InterPro" id="IPR001387">
    <property type="entry name" value="Cro/C1-type_HTH"/>
</dbReference>
<dbReference type="Proteomes" id="UP000219546">
    <property type="component" value="Unassembled WGS sequence"/>
</dbReference>
<dbReference type="GO" id="GO:0003700">
    <property type="term" value="F:DNA-binding transcription factor activity"/>
    <property type="evidence" value="ECO:0007669"/>
    <property type="project" value="TreeGrafter"/>
</dbReference>
<keyword evidence="4" id="KW-0804">Transcription</keyword>
<dbReference type="PROSITE" id="PS50932">
    <property type="entry name" value="HTH_LACI_2"/>
    <property type="match status" value="1"/>
</dbReference>
<dbReference type="InterPro" id="IPR028082">
    <property type="entry name" value="Peripla_BP_I"/>
</dbReference>
<name>A0A285D6X2_9BACI</name>
<feature type="domain" description="HTH cro/C1-type" evidence="6">
    <location>
        <begin position="2"/>
        <end position="53"/>
    </location>
</feature>
<dbReference type="GO" id="GO:0000976">
    <property type="term" value="F:transcription cis-regulatory region binding"/>
    <property type="evidence" value="ECO:0007669"/>
    <property type="project" value="TreeGrafter"/>
</dbReference>
<gene>
    <name evidence="7" type="ORF">SAMN05877753_11360</name>
</gene>
<evidence type="ECO:0000256" key="4">
    <source>
        <dbReference type="ARBA" id="ARBA00023163"/>
    </source>
</evidence>
<evidence type="ECO:0000256" key="1">
    <source>
        <dbReference type="ARBA" id="ARBA00022491"/>
    </source>
</evidence>
<dbReference type="InterPro" id="IPR046335">
    <property type="entry name" value="LacI/GalR-like_sensor"/>
</dbReference>
<organism evidence="7 8">
    <name type="scientific">Bacillus oleivorans</name>
    <dbReference type="NCBI Taxonomy" id="1448271"/>
    <lineage>
        <taxon>Bacteria</taxon>
        <taxon>Bacillati</taxon>
        <taxon>Bacillota</taxon>
        <taxon>Bacilli</taxon>
        <taxon>Bacillales</taxon>
        <taxon>Bacillaceae</taxon>
        <taxon>Bacillus</taxon>
    </lineage>
</organism>
<dbReference type="Gene3D" id="3.40.50.2300">
    <property type="match status" value="2"/>
</dbReference>
<evidence type="ECO:0000256" key="3">
    <source>
        <dbReference type="ARBA" id="ARBA00023125"/>
    </source>
</evidence>
<evidence type="ECO:0000313" key="8">
    <source>
        <dbReference type="Proteomes" id="UP000219546"/>
    </source>
</evidence>
<dbReference type="InterPro" id="IPR000843">
    <property type="entry name" value="HTH_LacI"/>
</dbReference>
<proteinExistence type="predicted"/>
<dbReference type="Gene3D" id="1.10.260.40">
    <property type="entry name" value="lambda repressor-like DNA-binding domains"/>
    <property type="match status" value="1"/>
</dbReference>
<feature type="domain" description="HTH lacI-type" evidence="5">
    <location>
        <begin position="5"/>
        <end position="59"/>
    </location>
</feature>
<dbReference type="PANTHER" id="PTHR30146:SF148">
    <property type="entry name" value="HTH-TYPE TRANSCRIPTIONAL REPRESSOR PURR-RELATED"/>
    <property type="match status" value="1"/>
</dbReference>
<sequence>MSRKITIKDVAKHAGVGIGTVSRVINGSNSVSPKMKKKIFESIEALGYTPNYVAQSLRTHKYKNIAFFADISNPIFAQIAKESQIELEQFGYTLSLCNIGEKDIANKISSFLEGRRFDGIILSIPKEDDEELNESLSNIDIPIVTINRDLPNLTAKVLTDYYSSVKEAIIYLLSLGHTNIALVGGNKEIRPTREGIRAYKDAYLIHNRVPNQALIKNGKFSSESGETIFMDLLPDIQKGYITAILSLNNQMFYGILRGMRKAKLQYPKDISIITFEDSELMQLLDPPLTVIHRPIKDIGKSIVKILIKSIEEPEQIEEIESVVIPTEFIIRDSCRPI</sequence>
<dbReference type="CDD" id="cd01392">
    <property type="entry name" value="HTH_LacI"/>
    <property type="match status" value="1"/>
</dbReference>
<keyword evidence="8" id="KW-1185">Reference proteome</keyword>